<dbReference type="Proteomes" id="UP000190951">
    <property type="component" value="Chromosome"/>
</dbReference>
<dbReference type="STRING" id="84029.CROST_29150"/>
<evidence type="ECO:0000313" key="2">
    <source>
        <dbReference type="Proteomes" id="UP000190951"/>
    </source>
</evidence>
<dbReference type="Gene3D" id="3.40.630.30">
    <property type="match status" value="1"/>
</dbReference>
<name>A0A1S8LQP3_9CLOT</name>
<dbReference type="InterPro" id="IPR051635">
    <property type="entry name" value="SNAT-like"/>
</dbReference>
<dbReference type="KEGG" id="crw:CROST_033420"/>
<accession>A0A1S8LQP3</accession>
<dbReference type="InterPro" id="IPR000182">
    <property type="entry name" value="GNAT_dom"/>
</dbReference>
<reference evidence="1 2" key="1">
    <citation type="submission" date="2022-04" db="EMBL/GenBank/DDBJ databases">
        <title>Genome sequence of C. roseum typestrain.</title>
        <authorList>
            <person name="Poehlein A."/>
            <person name="Schoch T."/>
            <person name="Duerre P."/>
            <person name="Daniel R."/>
        </authorList>
    </citation>
    <scope>NUCLEOTIDE SEQUENCE [LARGE SCALE GENOMIC DNA]</scope>
    <source>
        <strain evidence="1 2">DSM 7320</strain>
    </source>
</reference>
<dbReference type="GO" id="GO:0008080">
    <property type="term" value="F:N-acetyltransferase activity"/>
    <property type="evidence" value="ECO:0007669"/>
    <property type="project" value="UniProtKB-ARBA"/>
</dbReference>
<organism evidence="1 2">
    <name type="scientific">Clostridium felsineum</name>
    <dbReference type="NCBI Taxonomy" id="36839"/>
    <lineage>
        <taxon>Bacteria</taxon>
        <taxon>Bacillati</taxon>
        <taxon>Bacillota</taxon>
        <taxon>Clostridia</taxon>
        <taxon>Eubacteriales</taxon>
        <taxon>Clostridiaceae</taxon>
        <taxon>Clostridium</taxon>
    </lineage>
</organism>
<evidence type="ECO:0000313" key="1">
    <source>
        <dbReference type="EMBL" id="URZ12619.1"/>
    </source>
</evidence>
<dbReference type="PROSITE" id="PS51186">
    <property type="entry name" value="GNAT"/>
    <property type="match status" value="1"/>
</dbReference>
<dbReference type="RefSeq" id="WP_077835640.1">
    <property type="nucleotide sequence ID" value="NZ_CP096983.1"/>
</dbReference>
<gene>
    <name evidence="1" type="ORF">CROST_033420</name>
</gene>
<dbReference type="SUPFAM" id="SSF55729">
    <property type="entry name" value="Acyl-CoA N-acyltransferases (Nat)"/>
    <property type="match status" value="1"/>
</dbReference>
<keyword evidence="2" id="KW-1185">Reference proteome</keyword>
<dbReference type="EMBL" id="CP096983">
    <property type="protein sequence ID" value="URZ12619.1"/>
    <property type="molecule type" value="Genomic_DNA"/>
</dbReference>
<dbReference type="Pfam" id="PF00583">
    <property type="entry name" value="Acetyltransf_1"/>
    <property type="match status" value="1"/>
</dbReference>
<dbReference type="AlphaFoldDB" id="A0A1S8LQP3"/>
<protein>
    <submittedName>
        <fullName evidence="1">Uncharacterized protein</fullName>
    </submittedName>
</protein>
<sequence>MDIKIREVSIEDLEAVTEVELRCFPKSEAATKKSFKQRINTFSKKFFVAENEGKIVGFVNGCIINETAIHDKLYENASLHVPDGKYQTIFGLDVLPEYRNKGIASKLMQHMIEVSKLEGRKGVILDCKEKLIHYYEKFGYINVGISESVHGGAKWYNMILEF</sequence>
<proteinExistence type="predicted"/>
<dbReference type="PANTHER" id="PTHR10908:SF0">
    <property type="entry name" value="SEROTONIN N-ACETYLTRANSFERASE"/>
    <property type="match status" value="1"/>
</dbReference>
<dbReference type="PANTHER" id="PTHR10908">
    <property type="entry name" value="SEROTONIN N-ACETYLTRANSFERASE"/>
    <property type="match status" value="1"/>
</dbReference>
<dbReference type="InterPro" id="IPR016181">
    <property type="entry name" value="Acyl_CoA_acyltransferase"/>
</dbReference>
<dbReference type="CDD" id="cd04301">
    <property type="entry name" value="NAT_SF"/>
    <property type="match status" value="1"/>
</dbReference>